<dbReference type="AlphaFoldDB" id="A0A0G4ESR5"/>
<dbReference type="Proteomes" id="UP000041254">
    <property type="component" value="Unassembled WGS sequence"/>
</dbReference>
<evidence type="ECO:0000313" key="2">
    <source>
        <dbReference type="EMBL" id="CEM01687.1"/>
    </source>
</evidence>
<keyword evidence="1" id="KW-0812">Transmembrane</keyword>
<accession>A0A0G4ESR5</accession>
<dbReference type="EMBL" id="CDMY01000307">
    <property type="protein sequence ID" value="CEM01687.1"/>
    <property type="molecule type" value="Genomic_DNA"/>
</dbReference>
<reference evidence="2 3" key="1">
    <citation type="submission" date="2014-11" db="EMBL/GenBank/DDBJ databases">
        <authorList>
            <person name="Zhu J."/>
            <person name="Qi W."/>
            <person name="Song R."/>
        </authorList>
    </citation>
    <scope>NUCLEOTIDE SEQUENCE [LARGE SCALE GENOMIC DNA]</scope>
</reference>
<organism evidence="2 3">
    <name type="scientific">Vitrella brassicaformis (strain CCMP3155)</name>
    <dbReference type="NCBI Taxonomy" id="1169540"/>
    <lineage>
        <taxon>Eukaryota</taxon>
        <taxon>Sar</taxon>
        <taxon>Alveolata</taxon>
        <taxon>Colpodellida</taxon>
        <taxon>Vitrellaceae</taxon>
        <taxon>Vitrella</taxon>
    </lineage>
</organism>
<dbReference type="InParanoid" id="A0A0G4ESR5"/>
<feature type="transmembrane region" description="Helical" evidence="1">
    <location>
        <begin position="116"/>
        <end position="140"/>
    </location>
</feature>
<protein>
    <submittedName>
        <fullName evidence="2">Uncharacterized protein</fullName>
    </submittedName>
</protein>
<name>A0A0G4ESR5_VITBC</name>
<evidence type="ECO:0000313" key="3">
    <source>
        <dbReference type="Proteomes" id="UP000041254"/>
    </source>
</evidence>
<evidence type="ECO:0000256" key="1">
    <source>
        <dbReference type="SAM" id="Phobius"/>
    </source>
</evidence>
<proteinExistence type="predicted"/>
<feature type="transmembrane region" description="Helical" evidence="1">
    <location>
        <begin position="90"/>
        <end position="109"/>
    </location>
</feature>
<gene>
    <name evidence="2" type="ORF">Vbra_13277</name>
</gene>
<keyword evidence="1" id="KW-1133">Transmembrane helix</keyword>
<sequence>MATPSPRPNWFQRIRPRDRWRVWQKTRTPAMRQRIGTHLRIFMLTPSELGLLLDNLHNDDAFARAARRCRTRQRRRLRELRDKLWSEAPIRWLPGVVGVSILAAVAVTTHFKEIRLLAIVMIAFVLVVDISIETCMWWSVADSGDHYVEGDQQMPLVNGGSATELTKYVCEGGKKATVS</sequence>
<keyword evidence="1" id="KW-0472">Membrane</keyword>
<keyword evidence="3" id="KW-1185">Reference proteome</keyword>
<dbReference type="VEuPathDB" id="CryptoDB:Vbra_13277"/>